<feature type="domain" description="Replication protein A 70 kDa DNA-binding subunit B/D first OB fold" evidence="2">
    <location>
        <begin position="8"/>
        <end position="82"/>
    </location>
</feature>
<dbReference type="EMBL" id="OX465080">
    <property type="protein sequence ID" value="CAI9280159.1"/>
    <property type="molecule type" value="Genomic_DNA"/>
</dbReference>
<feature type="compositionally biased region" description="Acidic residues" evidence="1">
    <location>
        <begin position="354"/>
        <end position="363"/>
    </location>
</feature>
<dbReference type="InterPro" id="IPR003871">
    <property type="entry name" value="RFA1B/D_OB_1st"/>
</dbReference>
<accession>A0AA35YU86</accession>
<dbReference type="Pfam" id="PF02721">
    <property type="entry name" value="DUF223"/>
    <property type="match status" value="1"/>
</dbReference>
<evidence type="ECO:0000256" key="1">
    <source>
        <dbReference type="SAM" id="MobiDB-lite"/>
    </source>
</evidence>
<sequence>MNIGNKLYLKDIEHIADDSHIKLRVLKIWNFIKNNHVLSIEMIVMDEEGTKYQSRVFHQNFSRFRDLLKEGESYIILKPNLAGVKNGFSVTGQKQTLTLDWKSIIKKFDDFSGPVNGFVFVDFNSIIEQKCPRDTLFGISQAQSHFDVTKMFINSDIVEINEFKKELKANNKGDMSEKSITTLPSYSTFYIDDFKGDFPLKTVCEITEPLKEMKFLLAGSIVNIKTESTLAGESLELYPNHMNVLKNRKFVFLVDVTSYNVTNYNNIYTVVKLTEDESVVLELESKRELMVNNVLIVSLNKVPMESDEVIQNVQKDVISQTDENFTPSTIDKSSATSPLKISGDLKRNLHDIYDVDGGEDDGDANSIKSNTESFGEDTPVWVPKVEN</sequence>
<dbReference type="SUPFAM" id="SSF50249">
    <property type="entry name" value="Nucleic acid-binding proteins"/>
    <property type="match status" value="1"/>
</dbReference>
<dbReference type="AlphaFoldDB" id="A0AA35YU86"/>
<dbReference type="Gene3D" id="2.40.50.140">
    <property type="entry name" value="Nucleic acid-binding proteins"/>
    <property type="match status" value="1"/>
</dbReference>
<feature type="region of interest" description="Disordered" evidence="1">
    <location>
        <begin position="352"/>
        <end position="387"/>
    </location>
</feature>
<evidence type="ECO:0000313" key="4">
    <source>
        <dbReference type="Proteomes" id="UP001177003"/>
    </source>
</evidence>
<evidence type="ECO:0000313" key="3">
    <source>
        <dbReference type="EMBL" id="CAI9280159.1"/>
    </source>
</evidence>
<name>A0AA35YU86_LACSI</name>
<evidence type="ECO:0000259" key="2">
    <source>
        <dbReference type="Pfam" id="PF02721"/>
    </source>
</evidence>
<gene>
    <name evidence="3" type="ORF">LSALG_LOCUS19922</name>
</gene>
<dbReference type="InterPro" id="IPR012340">
    <property type="entry name" value="NA-bd_OB-fold"/>
</dbReference>
<reference evidence="3" key="1">
    <citation type="submission" date="2023-04" db="EMBL/GenBank/DDBJ databases">
        <authorList>
            <person name="Vijverberg K."/>
            <person name="Xiong W."/>
            <person name="Schranz E."/>
        </authorList>
    </citation>
    <scope>NUCLEOTIDE SEQUENCE</scope>
</reference>
<organism evidence="3 4">
    <name type="scientific">Lactuca saligna</name>
    <name type="common">Willowleaf lettuce</name>
    <dbReference type="NCBI Taxonomy" id="75948"/>
    <lineage>
        <taxon>Eukaryota</taxon>
        <taxon>Viridiplantae</taxon>
        <taxon>Streptophyta</taxon>
        <taxon>Embryophyta</taxon>
        <taxon>Tracheophyta</taxon>
        <taxon>Spermatophyta</taxon>
        <taxon>Magnoliopsida</taxon>
        <taxon>eudicotyledons</taxon>
        <taxon>Gunneridae</taxon>
        <taxon>Pentapetalae</taxon>
        <taxon>asterids</taxon>
        <taxon>campanulids</taxon>
        <taxon>Asterales</taxon>
        <taxon>Asteraceae</taxon>
        <taxon>Cichorioideae</taxon>
        <taxon>Cichorieae</taxon>
        <taxon>Lactucinae</taxon>
        <taxon>Lactuca</taxon>
    </lineage>
</organism>
<proteinExistence type="predicted"/>
<keyword evidence="4" id="KW-1185">Reference proteome</keyword>
<protein>
    <recommendedName>
        <fullName evidence="2">Replication protein A 70 kDa DNA-binding subunit B/D first OB fold domain-containing protein</fullName>
    </recommendedName>
</protein>
<dbReference type="Proteomes" id="UP001177003">
    <property type="component" value="Chromosome 4"/>
</dbReference>